<sequence>MLRNPYTHFKLTSESKSSATDLLSSSSPTEGEPSGVPIAVGIDTLHSLQRLNSQTDKMMAISKTPGNMTASATLGKALKRTGSAINNEFPKEIQEVQMAQAESSHDSSPEETTSVSFSRP</sequence>
<evidence type="ECO:0000313" key="3">
    <source>
        <dbReference type="EMBL" id="CEG61789.1"/>
    </source>
</evidence>
<accession>Q6E8N5</accession>
<reference evidence="5" key="3">
    <citation type="submission" date="2014-09" db="EMBL/GenBank/DDBJ databases">
        <authorList>
            <person name="Gomez-Valero L."/>
        </authorList>
    </citation>
    <scope>NUCLEOTIDE SEQUENCE [LARGE SCALE GENOMIC DNA]</scope>
    <source>
        <strain evidence="5">ATCC33218</strain>
    </source>
</reference>
<feature type="region of interest" description="Disordered" evidence="1">
    <location>
        <begin position="94"/>
        <end position="120"/>
    </location>
</feature>
<reference evidence="4 6" key="4">
    <citation type="submission" date="2016-10" db="EMBL/GenBank/DDBJ databases">
        <authorList>
            <person name="Varghese N."/>
            <person name="Submissions S."/>
        </authorList>
    </citation>
    <scope>NUCLEOTIDE SEQUENCE [LARGE SCALE GENOMIC DNA]</scope>
    <source>
        <strain evidence="4 6">ATCC 33218</strain>
    </source>
</reference>
<reference evidence="3" key="2">
    <citation type="submission" date="2014-09" db="EMBL/GenBank/DDBJ databases">
        <authorList>
            <person name="GOMEZ-VALERO Laura"/>
        </authorList>
    </citation>
    <scope>NUCLEOTIDE SEQUENCE</scope>
    <source>
        <strain evidence="3">ATCC33218</strain>
    </source>
</reference>
<evidence type="ECO:0000313" key="4">
    <source>
        <dbReference type="EMBL" id="SCY23552.1"/>
    </source>
</evidence>
<name>Q6E8N5_LEGMI</name>
<reference evidence="2" key="1">
    <citation type="journal article" date="2004" name="Infect. Immun.">
        <title>A specific genomic location within the icm/dot pathogenesis region of different Legionella species encodes functionally similar but nonhomologous virulence proteins.</title>
        <authorList>
            <person name="Feldman M."/>
            <person name="Segal G."/>
        </authorList>
    </citation>
    <scope>NUCLEOTIDE SEQUENCE</scope>
</reference>
<proteinExistence type="predicted"/>
<dbReference type="OrthoDB" id="9996704at2"/>
<dbReference type="HOGENOM" id="CLU_2048590_0_0_6"/>
<dbReference type="Proteomes" id="UP000182998">
    <property type="component" value="Unassembled WGS sequence"/>
</dbReference>
<evidence type="ECO:0000313" key="2">
    <source>
        <dbReference type="EMBL" id="AAS82944.1"/>
    </source>
</evidence>
<feature type="region of interest" description="Disordered" evidence="1">
    <location>
        <begin position="1"/>
        <end position="38"/>
    </location>
</feature>
<feature type="compositionally biased region" description="Polar residues" evidence="1">
    <location>
        <begin position="110"/>
        <end position="120"/>
    </location>
</feature>
<dbReference type="RefSeq" id="WP_045099972.1">
    <property type="nucleotide sequence ID" value="NZ_CP020614.1"/>
</dbReference>
<gene>
    <name evidence="2" type="primary">migB</name>
    <name evidence="3" type="ORF">LMI_2527</name>
    <name evidence="4" type="ORF">SAMN02982997_01165</name>
</gene>
<dbReference type="EMBL" id="LN614830">
    <property type="protein sequence ID" value="CEG61789.1"/>
    <property type="molecule type" value="Genomic_DNA"/>
</dbReference>
<dbReference type="PATRIC" id="fig|451.8.peg.2731"/>
<dbReference type="KEGG" id="tmc:LMI_2527"/>
<dbReference type="Proteomes" id="UP000032414">
    <property type="component" value="Chromosome I"/>
</dbReference>
<evidence type="ECO:0000313" key="5">
    <source>
        <dbReference type="Proteomes" id="UP000032414"/>
    </source>
</evidence>
<organism evidence="2">
    <name type="scientific">Legionella micdadei</name>
    <name type="common">Tatlockia micdadei</name>
    <dbReference type="NCBI Taxonomy" id="451"/>
    <lineage>
        <taxon>Bacteria</taxon>
        <taxon>Pseudomonadati</taxon>
        <taxon>Pseudomonadota</taxon>
        <taxon>Gammaproteobacteria</taxon>
        <taxon>Legionellales</taxon>
        <taxon>Legionellaceae</taxon>
        <taxon>Legionella</taxon>
    </lineage>
</organism>
<dbReference type="EMBL" id="AY512559">
    <property type="protein sequence ID" value="AAS82944.1"/>
    <property type="molecule type" value="Genomic_DNA"/>
</dbReference>
<dbReference type="STRING" id="451.B6N58_03575"/>
<keyword evidence="6" id="KW-1185">Reference proteome</keyword>
<feature type="compositionally biased region" description="Low complexity" evidence="1">
    <location>
        <begin position="14"/>
        <end position="35"/>
    </location>
</feature>
<evidence type="ECO:0000256" key="1">
    <source>
        <dbReference type="SAM" id="MobiDB-lite"/>
    </source>
</evidence>
<dbReference type="AlphaFoldDB" id="Q6E8N5"/>
<protein>
    <submittedName>
        <fullName evidence="3">Component of the Dot/Icm secretion system</fullName>
    </submittedName>
    <submittedName>
        <fullName evidence="2">MigB</fullName>
    </submittedName>
</protein>
<dbReference type="EMBL" id="FMVN01000005">
    <property type="protein sequence ID" value="SCY23552.1"/>
    <property type="molecule type" value="Genomic_DNA"/>
</dbReference>
<evidence type="ECO:0000313" key="6">
    <source>
        <dbReference type="Proteomes" id="UP000182998"/>
    </source>
</evidence>